<sequence>MDYTMQPEASDMEAEAVAVNNQGTGLGLNSPSPTNSKPTYASMAAKNTVQDPRVGFGYRFESDTVEVLDEDCIIDETGEFPTIKFSDRVHDQIDKIRRRKGLLGGLNRKVMDDLRKLPNSSTLEQIVFHNGETSITSDYLASLTDTTVRLYYDK</sequence>
<comment type="caution">
    <text evidence="1">The sequence shown here is derived from an EMBL/GenBank/DDBJ whole genome shotgun (WGS) entry which is preliminary data.</text>
</comment>
<name>A0A6A3B578_HIBSY</name>
<keyword evidence="2" id="KW-1185">Reference proteome</keyword>
<protein>
    <submittedName>
        <fullName evidence="1">Uncharacterized protein</fullName>
    </submittedName>
</protein>
<evidence type="ECO:0000313" key="2">
    <source>
        <dbReference type="Proteomes" id="UP000436088"/>
    </source>
</evidence>
<evidence type="ECO:0000313" key="1">
    <source>
        <dbReference type="EMBL" id="KAE8711373.1"/>
    </source>
</evidence>
<gene>
    <name evidence="1" type="ORF">F3Y22_tig00110294pilonHSYRG00004</name>
</gene>
<dbReference type="EMBL" id="VEPZ02000915">
    <property type="protein sequence ID" value="KAE8711373.1"/>
    <property type="molecule type" value="Genomic_DNA"/>
</dbReference>
<proteinExistence type="predicted"/>
<dbReference type="AlphaFoldDB" id="A0A6A3B578"/>
<reference evidence="1" key="1">
    <citation type="submission" date="2019-09" db="EMBL/GenBank/DDBJ databases">
        <title>Draft genome information of white flower Hibiscus syriacus.</title>
        <authorList>
            <person name="Kim Y.-M."/>
        </authorList>
    </citation>
    <scope>NUCLEOTIDE SEQUENCE [LARGE SCALE GENOMIC DNA]</scope>
    <source>
        <strain evidence="1">YM2019G1</strain>
    </source>
</reference>
<dbReference type="Proteomes" id="UP000436088">
    <property type="component" value="Unassembled WGS sequence"/>
</dbReference>
<organism evidence="1 2">
    <name type="scientific">Hibiscus syriacus</name>
    <name type="common">Rose of Sharon</name>
    <dbReference type="NCBI Taxonomy" id="106335"/>
    <lineage>
        <taxon>Eukaryota</taxon>
        <taxon>Viridiplantae</taxon>
        <taxon>Streptophyta</taxon>
        <taxon>Embryophyta</taxon>
        <taxon>Tracheophyta</taxon>
        <taxon>Spermatophyta</taxon>
        <taxon>Magnoliopsida</taxon>
        <taxon>eudicotyledons</taxon>
        <taxon>Gunneridae</taxon>
        <taxon>Pentapetalae</taxon>
        <taxon>rosids</taxon>
        <taxon>malvids</taxon>
        <taxon>Malvales</taxon>
        <taxon>Malvaceae</taxon>
        <taxon>Malvoideae</taxon>
        <taxon>Hibiscus</taxon>
    </lineage>
</organism>
<accession>A0A6A3B578</accession>